<dbReference type="KEGG" id="dpf:ON006_31450"/>
<dbReference type="InterPro" id="IPR011712">
    <property type="entry name" value="Sig_transdc_His_kin_sub3_dim/P"/>
</dbReference>
<dbReference type="InterPro" id="IPR005467">
    <property type="entry name" value="His_kinase_dom"/>
</dbReference>
<dbReference type="InterPro" id="IPR050482">
    <property type="entry name" value="Sensor_HK_TwoCompSys"/>
</dbReference>
<dbReference type="Proteomes" id="UP001164653">
    <property type="component" value="Chromosome"/>
</dbReference>
<keyword evidence="4 9" id="KW-0812">Transmembrane</keyword>
<evidence type="ECO:0000313" key="11">
    <source>
        <dbReference type="EMBL" id="WAC12228.1"/>
    </source>
</evidence>
<dbReference type="GO" id="GO:0005524">
    <property type="term" value="F:ATP binding"/>
    <property type="evidence" value="ECO:0007669"/>
    <property type="project" value="UniProtKB-KW"/>
</dbReference>
<dbReference type="Gene3D" id="3.30.565.10">
    <property type="entry name" value="Histidine kinase-like ATPase, C-terminal domain"/>
    <property type="match status" value="1"/>
</dbReference>
<dbReference type="Gene3D" id="1.20.5.1930">
    <property type="match status" value="1"/>
</dbReference>
<comment type="subcellular location">
    <subcellularLocation>
        <location evidence="1">Cell membrane</location>
        <topology evidence="1">Multi-pass membrane protein</topology>
    </subcellularLocation>
</comment>
<keyword evidence="3" id="KW-0808">Transferase</keyword>
<evidence type="ECO:0000256" key="8">
    <source>
        <dbReference type="ARBA" id="ARBA00023136"/>
    </source>
</evidence>
<dbReference type="GO" id="GO:0005886">
    <property type="term" value="C:plasma membrane"/>
    <property type="evidence" value="ECO:0007669"/>
    <property type="project" value="UniProtKB-SubCell"/>
</dbReference>
<keyword evidence="6 9" id="KW-1133">Transmembrane helix</keyword>
<dbReference type="SMART" id="SM00387">
    <property type="entry name" value="HATPase_c"/>
    <property type="match status" value="1"/>
</dbReference>
<sequence>MQSQISEVAIIVIAGTVLVLFLLLFLVSFFYIFQKRQLQNRQEKTILQAQFSQEILKSQVEVQNATMQQIGQELHDNIGQLLSVAKIYLNILEGTKQKEEDKEYIKLTNEIVGQSIHDLRALTKSLDGDFVEQFGLQESISHELQRIRKTKKFQTEISILGEQYPLGFDIEIILFRITQEVLNNALKHSEAQNINVRVHYTTDNFLLCIYDDGKGFNFDRVNTGILHNSGAGVRNIQRRTELIGGDFQIETGADKGTKIEIKLPKPSITADSSQT</sequence>
<dbReference type="GO" id="GO:0000155">
    <property type="term" value="F:phosphorelay sensor kinase activity"/>
    <property type="evidence" value="ECO:0007669"/>
    <property type="project" value="InterPro"/>
</dbReference>
<evidence type="ECO:0000256" key="1">
    <source>
        <dbReference type="ARBA" id="ARBA00004651"/>
    </source>
</evidence>
<protein>
    <submittedName>
        <fullName evidence="11">ATP-binding protein</fullName>
    </submittedName>
</protein>
<keyword evidence="12" id="KW-1185">Reference proteome</keyword>
<evidence type="ECO:0000256" key="3">
    <source>
        <dbReference type="ARBA" id="ARBA00022679"/>
    </source>
</evidence>
<keyword evidence="11" id="KW-0067">ATP-binding</keyword>
<organism evidence="11 12">
    <name type="scientific">Dyadobacter pollutisoli</name>
    <dbReference type="NCBI Taxonomy" id="2910158"/>
    <lineage>
        <taxon>Bacteria</taxon>
        <taxon>Pseudomonadati</taxon>
        <taxon>Bacteroidota</taxon>
        <taxon>Cytophagia</taxon>
        <taxon>Cytophagales</taxon>
        <taxon>Spirosomataceae</taxon>
        <taxon>Dyadobacter</taxon>
    </lineage>
</organism>
<dbReference type="GO" id="GO:0046983">
    <property type="term" value="F:protein dimerization activity"/>
    <property type="evidence" value="ECO:0007669"/>
    <property type="project" value="InterPro"/>
</dbReference>
<dbReference type="AlphaFoldDB" id="A0A9E8SKQ3"/>
<feature type="transmembrane region" description="Helical" evidence="9">
    <location>
        <begin position="6"/>
        <end position="33"/>
    </location>
</feature>
<dbReference type="Pfam" id="PF02518">
    <property type="entry name" value="HATPase_c"/>
    <property type="match status" value="1"/>
</dbReference>
<evidence type="ECO:0000259" key="10">
    <source>
        <dbReference type="PROSITE" id="PS50109"/>
    </source>
</evidence>
<evidence type="ECO:0000313" key="12">
    <source>
        <dbReference type="Proteomes" id="UP001164653"/>
    </source>
</evidence>
<dbReference type="SUPFAM" id="SSF55874">
    <property type="entry name" value="ATPase domain of HSP90 chaperone/DNA topoisomerase II/histidine kinase"/>
    <property type="match status" value="1"/>
</dbReference>
<evidence type="ECO:0000256" key="2">
    <source>
        <dbReference type="ARBA" id="ARBA00022475"/>
    </source>
</evidence>
<dbReference type="PANTHER" id="PTHR24421">
    <property type="entry name" value="NITRATE/NITRITE SENSOR PROTEIN NARX-RELATED"/>
    <property type="match status" value="1"/>
</dbReference>
<keyword evidence="7" id="KW-0902">Two-component regulatory system</keyword>
<dbReference type="EMBL" id="CP112998">
    <property type="protein sequence ID" value="WAC12228.1"/>
    <property type="molecule type" value="Genomic_DNA"/>
</dbReference>
<name>A0A9E8SKQ3_9BACT</name>
<evidence type="ECO:0000256" key="6">
    <source>
        <dbReference type="ARBA" id="ARBA00022989"/>
    </source>
</evidence>
<gene>
    <name evidence="11" type="ORF">ON006_31450</name>
</gene>
<keyword evidence="2" id="KW-1003">Cell membrane</keyword>
<accession>A0A9E8SKQ3</accession>
<keyword evidence="5" id="KW-0418">Kinase</keyword>
<dbReference type="CDD" id="cd16917">
    <property type="entry name" value="HATPase_UhpB-NarQ-NarX-like"/>
    <property type="match status" value="1"/>
</dbReference>
<evidence type="ECO:0000256" key="7">
    <source>
        <dbReference type="ARBA" id="ARBA00023012"/>
    </source>
</evidence>
<proteinExistence type="predicted"/>
<dbReference type="Pfam" id="PF07730">
    <property type="entry name" value="HisKA_3"/>
    <property type="match status" value="1"/>
</dbReference>
<feature type="domain" description="Histidine kinase" evidence="10">
    <location>
        <begin position="69"/>
        <end position="267"/>
    </location>
</feature>
<dbReference type="InterPro" id="IPR003594">
    <property type="entry name" value="HATPase_dom"/>
</dbReference>
<keyword evidence="11" id="KW-0547">Nucleotide-binding</keyword>
<evidence type="ECO:0000256" key="4">
    <source>
        <dbReference type="ARBA" id="ARBA00022692"/>
    </source>
</evidence>
<reference evidence="11" key="1">
    <citation type="submission" date="2022-11" db="EMBL/GenBank/DDBJ databases">
        <title>Dyadobacter pollutisoli sp. nov., isolated from plastic dumped soil.</title>
        <authorList>
            <person name="Kim J.M."/>
            <person name="Kim K.R."/>
            <person name="Lee J.K."/>
            <person name="Hao L."/>
            <person name="Jeon C.O."/>
        </authorList>
    </citation>
    <scope>NUCLEOTIDE SEQUENCE</scope>
    <source>
        <strain evidence="11">U1</strain>
    </source>
</reference>
<dbReference type="PROSITE" id="PS50109">
    <property type="entry name" value="HIS_KIN"/>
    <property type="match status" value="1"/>
</dbReference>
<keyword evidence="8 9" id="KW-0472">Membrane</keyword>
<dbReference type="InterPro" id="IPR036890">
    <property type="entry name" value="HATPase_C_sf"/>
</dbReference>
<evidence type="ECO:0000256" key="9">
    <source>
        <dbReference type="SAM" id="Phobius"/>
    </source>
</evidence>
<dbReference type="RefSeq" id="WP_244821907.1">
    <property type="nucleotide sequence ID" value="NZ_CP112998.1"/>
</dbReference>
<evidence type="ECO:0000256" key="5">
    <source>
        <dbReference type="ARBA" id="ARBA00022777"/>
    </source>
</evidence>
<dbReference type="PANTHER" id="PTHR24421:SF37">
    <property type="entry name" value="SENSOR HISTIDINE KINASE NARS"/>
    <property type="match status" value="1"/>
</dbReference>